<keyword evidence="3" id="KW-0812">Transmembrane</keyword>
<feature type="transmembrane region" description="Helical" evidence="3">
    <location>
        <begin position="136"/>
        <end position="153"/>
    </location>
</feature>
<evidence type="ECO:0000313" key="6">
    <source>
        <dbReference type="Proteomes" id="UP000545386"/>
    </source>
</evidence>
<comment type="similarity">
    <text evidence="1 2">Belongs to the peptidase A24 family.</text>
</comment>
<evidence type="ECO:0000256" key="2">
    <source>
        <dbReference type="RuleBase" id="RU003793"/>
    </source>
</evidence>
<dbReference type="PRINTS" id="PR00864">
    <property type="entry name" value="PREPILNPTASE"/>
</dbReference>
<dbReference type="InterPro" id="IPR000045">
    <property type="entry name" value="Prepilin_IV_endopep_pep"/>
</dbReference>
<dbReference type="Proteomes" id="UP000545386">
    <property type="component" value="Unassembled WGS sequence"/>
</dbReference>
<keyword evidence="3" id="KW-1133">Transmembrane helix</keyword>
<name>A0A842HV54_9BURK</name>
<dbReference type="PANTHER" id="PTHR30487">
    <property type="entry name" value="TYPE 4 PREPILIN-LIKE PROTEINS LEADER PEPTIDE-PROCESSING ENZYME"/>
    <property type="match status" value="1"/>
</dbReference>
<proteinExistence type="inferred from homology"/>
<evidence type="ECO:0000259" key="4">
    <source>
        <dbReference type="Pfam" id="PF01478"/>
    </source>
</evidence>
<dbReference type="Pfam" id="PF01478">
    <property type="entry name" value="Peptidase_A24"/>
    <property type="match status" value="1"/>
</dbReference>
<dbReference type="InterPro" id="IPR014032">
    <property type="entry name" value="Peptidase_A24A_bac"/>
</dbReference>
<accession>A0A842HV54</accession>
<gene>
    <name evidence="5" type="ORF">GTU67_14215</name>
</gene>
<dbReference type="PANTHER" id="PTHR30487:SF0">
    <property type="entry name" value="PREPILIN LEADER PEPTIDASE_N-METHYLTRANSFERASE-RELATED"/>
    <property type="match status" value="1"/>
</dbReference>
<keyword evidence="6" id="KW-1185">Reference proteome</keyword>
<feature type="transmembrane region" description="Helical" evidence="3">
    <location>
        <begin position="59"/>
        <end position="77"/>
    </location>
</feature>
<dbReference type="AlphaFoldDB" id="A0A842HV54"/>
<feature type="transmembrane region" description="Helical" evidence="3">
    <location>
        <begin position="6"/>
        <end position="24"/>
    </location>
</feature>
<organism evidence="5 6">
    <name type="scientific">Pusillimonas minor</name>
    <dbReference type="NCBI Taxonomy" id="2697024"/>
    <lineage>
        <taxon>Bacteria</taxon>
        <taxon>Pseudomonadati</taxon>
        <taxon>Pseudomonadota</taxon>
        <taxon>Betaproteobacteria</taxon>
        <taxon>Burkholderiales</taxon>
        <taxon>Alcaligenaceae</taxon>
        <taxon>Pusillimonas</taxon>
    </lineage>
</organism>
<dbReference type="EMBL" id="JACJUU010000018">
    <property type="protein sequence ID" value="MBC2771061.1"/>
    <property type="molecule type" value="Genomic_DNA"/>
</dbReference>
<dbReference type="InterPro" id="IPR050882">
    <property type="entry name" value="Prepilin_peptidase/N-MTase"/>
</dbReference>
<comment type="caution">
    <text evidence="5">The sequence shown here is derived from an EMBL/GenBank/DDBJ whole genome shotgun (WGS) entry which is preliminary data.</text>
</comment>
<protein>
    <submittedName>
        <fullName evidence="5">Prepilin peptidase</fullName>
    </submittedName>
</protein>
<dbReference type="GO" id="GO:0005886">
    <property type="term" value="C:plasma membrane"/>
    <property type="evidence" value="ECO:0007669"/>
    <property type="project" value="TreeGrafter"/>
</dbReference>
<feature type="transmembrane region" description="Helical" evidence="3">
    <location>
        <begin position="97"/>
        <end position="124"/>
    </location>
</feature>
<reference evidence="5 6" key="1">
    <citation type="submission" date="2020-08" db="EMBL/GenBank/DDBJ databases">
        <title>Paraeoetvoesia sp. YC-7-48 draft genome sequence.</title>
        <authorList>
            <person name="Yao L."/>
        </authorList>
    </citation>
    <scope>NUCLEOTIDE SEQUENCE [LARGE SCALE GENOMIC DNA]</scope>
    <source>
        <strain evidence="6">YC-7-48</strain>
    </source>
</reference>
<evidence type="ECO:0000256" key="3">
    <source>
        <dbReference type="SAM" id="Phobius"/>
    </source>
</evidence>
<dbReference type="GO" id="GO:0004190">
    <property type="term" value="F:aspartic-type endopeptidase activity"/>
    <property type="evidence" value="ECO:0007669"/>
    <property type="project" value="InterPro"/>
</dbReference>
<dbReference type="Gene3D" id="1.20.120.1220">
    <property type="match status" value="1"/>
</dbReference>
<sequence length="154" mass="16382">MVNVTLVSIGASGLLFVMLIWLSWIDIKHGLLPDLLTLPLMWAGLLINIHEVFTPLSDAVLGAAVGYSVLWIANQVYRWRAGQDGMGYGDFKLMAALGAWLGVDALPWVLIGACGAGAIAATVWRLAGSMKADHPFGPFLSAAGVVVMIKLFSS</sequence>
<evidence type="ECO:0000256" key="1">
    <source>
        <dbReference type="ARBA" id="ARBA00005801"/>
    </source>
</evidence>
<keyword evidence="3" id="KW-0472">Membrane</keyword>
<dbReference type="GO" id="GO:0006465">
    <property type="term" value="P:signal peptide processing"/>
    <property type="evidence" value="ECO:0007669"/>
    <property type="project" value="TreeGrafter"/>
</dbReference>
<feature type="domain" description="Prepilin type IV endopeptidase peptidase" evidence="4">
    <location>
        <begin position="14"/>
        <end position="120"/>
    </location>
</feature>
<evidence type="ECO:0000313" key="5">
    <source>
        <dbReference type="EMBL" id="MBC2771061.1"/>
    </source>
</evidence>